<dbReference type="SUPFAM" id="SSF53098">
    <property type="entry name" value="Ribonuclease H-like"/>
    <property type="match status" value="1"/>
</dbReference>
<dbReference type="Gene3D" id="3.30.420.10">
    <property type="entry name" value="Ribonuclease H-like superfamily/Ribonuclease H"/>
    <property type="match status" value="1"/>
</dbReference>
<dbReference type="PANTHER" id="PTHR47723">
    <property type="entry name" value="OS05G0353850 PROTEIN"/>
    <property type="match status" value="1"/>
</dbReference>
<sequence>MPSFLTWKEQTNFWFRRAGSSSQIRIILGLIPSIISWELWERRCKAQYEDKGHTAQSVWYASKVWFCCIMEHILKISSVSNKDIDILNRLEILVLSPKSQRVRMIRWTRPQQGWVKLNIDGSSLGNPSFSGVGGVIRDANGNLLLAYSISLGQSTNNFAELSSLLEGIRRCYTLWLQRVEIETDSQLLVNWITKGDCHT</sequence>
<dbReference type="InterPro" id="IPR036397">
    <property type="entry name" value="RNaseH_sf"/>
</dbReference>
<organism evidence="2 3">
    <name type="scientific">Juglans regia</name>
    <name type="common">English walnut</name>
    <dbReference type="NCBI Taxonomy" id="51240"/>
    <lineage>
        <taxon>Eukaryota</taxon>
        <taxon>Viridiplantae</taxon>
        <taxon>Streptophyta</taxon>
        <taxon>Embryophyta</taxon>
        <taxon>Tracheophyta</taxon>
        <taxon>Spermatophyta</taxon>
        <taxon>Magnoliopsida</taxon>
        <taxon>eudicotyledons</taxon>
        <taxon>Gunneridae</taxon>
        <taxon>Pentapetalae</taxon>
        <taxon>rosids</taxon>
        <taxon>fabids</taxon>
        <taxon>Fagales</taxon>
        <taxon>Juglandaceae</taxon>
        <taxon>Juglans</taxon>
    </lineage>
</organism>
<dbReference type="InterPro" id="IPR012337">
    <property type="entry name" value="RNaseH-like_sf"/>
</dbReference>
<proteinExistence type="predicted"/>
<dbReference type="InParanoid" id="A0A6P9EQ85"/>
<dbReference type="RefSeq" id="XP_035549769.1">
    <property type="nucleotide sequence ID" value="XM_035693876.1"/>
</dbReference>
<evidence type="ECO:0000313" key="2">
    <source>
        <dbReference type="Proteomes" id="UP000235220"/>
    </source>
</evidence>
<dbReference type="GO" id="GO:0004523">
    <property type="term" value="F:RNA-DNA hybrid ribonuclease activity"/>
    <property type="evidence" value="ECO:0007669"/>
    <property type="project" value="InterPro"/>
</dbReference>
<gene>
    <name evidence="3" type="primary">LOC118349441</name>
</gene>
<evidence type="ECO:0000313" key="3">
    <source>
        <dbReference type="RefSeq" id="XP_035549769.1"/>
    </source>
</evidence>
<dbReference type="CDD" id="cd06222">
    <property type="entry name" value="RNase_H_like"/>
    <property type="match status" value="1"/>
</dbReference>
<dbReference type="AlphaFoldDB" id="A0A6P9EQ85"/>
<dbReference type="InterPro" id="IPR044730">
    <property type="entry name" value="RNase_H-like_dom_plant"/>
</dbReference>
<protein>
    <submittedName>
        <fullName evidence="3">Uncharacterized protein LOC118349441</fullName>
    </submittedName>
</protein>
<dbReference type="PROSITE" id="PS50879">
    <property type="entry name" value="RNASE_H_1"/>
    <property type="match status" value="1"/>
</dbReference>
<dbReference type="PANTHER" id="PTHR47723:SF19">
    <property type="entry name" value="POLYNUCLEOTIDYL TRANSFERASE, RIBONUCLEASE H-LIKE SUPERFAMILY PROTEIN"/>
    <property type="match status" value="1"/>
</dbReference>
<dbReference type="Pfam" id="PF13456">
    <property type="entry name" value="RVT_3"/>
    <property type="match status" value="1"/>
</dbReference>
<dbReference type="OrthoDB" id="1752183at2759"/>
<dbReference type="KEGG" id="jre:118349441"/>
<reference evidence="3" key="1">
    <citation type="submission" date="2025-08" db="UniProtKB">
        <authorList>
            <consortium name="RefSeq"/>
        </authorList>
    </citation>
    <scope>IDENTIFICATION</scope>
    <source>
        <tissue evidence="3">Leaves</tissue>
    </source>
</reference>
<dbReference type="InterPro" id="IPR002156">
    <property type="entry name" value="RNaseH_domain"/>
</dbReference>
<evidence type="ECO:0000259" key="1">
    <source>
        <dbReference type="PROSITE" id="PS50879"/>
    </source>
</evidence>
<dbReference type="InterPro" id="IPR053151">
    <property type="entry name" value="RNase_H-like"/>
</dbReference>
<dbReference type="GeneID" id="118349441"/>
<accession>A0A6P9EQ85</accession>
<dbReference type="Proteomes" id="UP000235220">
    <property type="component" value="Chromosome 9"/>
</dbReference>
<dbReference type="GO" id="GO:0003676">
    <property type="term" value="F:nucleic acid binding"/>
    <property type="evidence" value="ECO:0007669"/>
    <property type="project" value="InterPro"/>
</dbReference>
<keyword evidence="2" id="KW-1185">Reference proteome</keyword>
<name>A0A6P9EQ85_JUGRE</name>
<feature type="domain" description="RNase H type-1" evidence="1">
    <location>
        <begin position="111"/>
        <end position="199"/>
    </location>
</feature>